<keyword evidence="1" id="KW-0812">Transmembrane</keyword>
<dbReference type="Proteomes" id="UP000078148">
    <property type="component" value="Chromosome"/>
</dbReference>
<dbReference type="EMBL" id="CP013023">
    <property type="protein sequence ID" value="ANF98741.1"/>
    <property type="molecule type" value="Genomic_DNA"/>
</dbReference>
<sequence>MKWILPVSITASVLIVLLTIFLYQNSYDMTEQPVSVPTPHGVLTGILTMPRDVEHPVGLIVFVHGDGPINASYDGFYRPVWERFARAGYASLSLDKRGIGGPSGSWLQQSMQERADDTVTAIRWARTLPAIDPKRIGLWGSSQAGWVIPKVVEKEPSLAFSILVSPAINWIRQGRYNTRQEMLQSGASEEEIRKVEQQDRLELQLLQRHASYADYLKIAHPDDPVSSERWVFIMRNYESDASQELRNFYHPVHLVLGTEDINVDIQETEQIYRRSIPASLLSVTVLPGVDHSMVPSRLVHSSWQMMLTAIFFPRQINSPAYLDDLEHFLSTFQR</sequence>
<proteinExistence type="predicted"/>
<evidence type="ECO:0000313" key="4">
    <source>
        <dbReference type="Proteomes" id="UP000078148"/>
    </source>
</evidence>
<reference evidence="3 4" key="2">
    <citation type="journal article" date="2016" name="Int. J. Syst. Evol. Microbiol.">
        <title>Paenibacillus bovis sp. nov., isolated from raw yak (Bos grunniens) milk.</title>
        <authorList>
            <person name="Gao C."/>
            <person name="Han J."/>
            <person name="Liu Z."/>
            <person name="Xu X."/>
            <person name="Hang F."/>
            <person name="Wu Z."/>
        </authorList>
    </citation>
    <scope>NUCLEOTIDE SEQUENCE [LARGE SCALE GENOMIC DNA]</scope>
    <source>
        <strain evidence="3 4">BD3526</strain>
    </source>
</reference>
<dbReference type="GO" id="GO:0052689">
    <property type="term" value="F:carboxylic ester hydrolase activity"/>
    <property type="evidence" value="ECO:0007669"/>
    <property type="project" value="TreeGrafter"/>
</dbReference>
<feature type="domain" description="Serine aminopeptidase S33" evidence="2">
    <location>
        <begin position="55"/>
        <end position="293"/>
    </location>
</feature>
<dbReference type="InterPro" id="IPR022742">
    <property type="entry name" value="Hydrolase_4"/>
</dbReference>
<dbReference type="InterPro" id="IPR029058">
    <property type="entry name" value="AB_hydrolase_fold"/>
</dbReference>
<reference evidence="4" key="1">
    <citation type="submission" date="2015-10" db="EMBL/GenBank/DDBJ databases">
        <title>Genome of Paenibacillus bovis sp. nov.</title>
        <authorList>
            <person name="Wu Z."/>
            <person name="Gao C."/>
            <person name="Liu Z."/>
            <person name="Zheng H."/>
        </authorList>
    </citation>
    <scope>NUCLEOTIDE SEQUENCE [LARGE SCALE GENOMIC DNA]</scope>
    <source>
        <strain evidence="4">BD3526</strain>
    </source>
</reference>
<evidence type="ECO:0000259" key="2">
    <source>
        <dbReference type="Pfam" id="PF12146"/>
    </source>
</evidence>
<organism evidence="3 4">
    <name type="scientific">Paenibacillus bovis</name>
    <dbReference type="NCBI Taxonomy" id="1616788"/>
    <lineage>
        <taxon>Bacteria</taxon>
        <taxon>Bacillati</taxon>
        <taxon>Bacillota</taxon>
        <taxon>Bacilli</taxon>
        <taxon>Bacillales</taxon>
        <taxon>Paenibacillaceae</taxon>
        <taxon>Paenibacillus</taxon>
    </lineage>
</organism>
<dbReference type="SUPFAM" id="SSF53474">
    <property type="entry name" value="alpha/beta-Hydrolases"/>
    <property type="match status" value="1"/>
</dbReference>
<keyword evidence="3" id="KW-0378">Hydrolase</keyword>
<protein>
    <submittedName>
        <fullName evidence="3">Alpha/beta hydrolase</fullName>
    </submittedName>
</protein>
<dbReference type="KEGG" id="pbv:AR543_10040"/>
<keyword evidence="1" id="KW-0472">Membrane</keyword>
<feature type="transmembrane region" description="Helical" evidence="1">
    <location>
        <begin position="6"/>
        <end position="23"/>
    </location>
</feature>
<dbReference type="Pfam" id="PF12146">
    <property type="entry name" value="Hydrolase_4"/>
    <property type="match status" value="1"/>
</dbReference>
<keyword evidence="1" id="KW-1133">Transmembrane helix</keyword>
<accession>A0A172ZM66</accession>
<evidence type="ECO:0000313" key="3">
    <source>
        <dbReference type="EMBL" id="ANF98741.1"/>
    </source>
</evidence>
<gene>
    <name evidence="3" type="ORF">AR543_10040</name>
</gene>
<dbReference type="AlphaFoldDB" id="A0A172ZM66"/>
<dbReference type="PANTHER" id="PTHR43265:SF1">
    <property type="entry name" value="ESTERASE ESTD"/>
    <property type="match status" value="1"/>
</dbReference>
<dbReference type="Gene3D" id="3.40.50.1820">
    <property type="entry name" value="alpha/beta hydrolase"/>
    <property type="match status" value="1"/>
</dbReference>
<dbReference type="PANTHER" id="PTHR43265">
    <property type="entry name" value="ESTERASE ESTD"/>
    <property type="match status" value="1"/>
</dbReference>
<dbReference type="STRING" id="1616788.AR543_10040"/>
<name>A0A172ZM66_9BACL</name>
<evidence type="ECO:0000256" key="1">
    <source>
        <dbReference type="SAM" id="Phobius"/>
    </source>
</evidence>
<dbReference type="InterPro" id="IPR053145">
    <property type="entry name" value="AB_hydrolase_Est10"/>
</dbReference>
<keyword evidence="4" id="KW-1185">Reference proteome</keyword>